<evidence type="ECO:0000313" key="10">
    <source>
        <dbReference type="Proteomes" id="UP001141806"/>
    </source>
</evidence>
<dbReference type="PROSITE" id="PS50067">
    <property type="entry name" value="KINESIN_MOTOR_2"/>
    <property type="match status" value="1"/>
</dbReference>
<accession>A0A9Q0K502</accession>
<evidence type="ECO:0000256" key="5">
    <source>
        <dbReference type="PROSITE-ProRule" id="PRU00283"/>
    </source>
</evidence>
<feature type="region of interest" description="Disordered" evidence="7">
    <location>
        <begin position="104"/>
        <end position="137"/>
    </location>
</feature>
<dbReference type="OrthoDB" id="123929at2759"/>
<dbReference type="Gene3D" id="3.40.850.10">
    <property type="entry name" value="Kinesin motor domain"/>
    <property type="match status" value="1"/>
</dbReference>
<comment type="similarity">
    <text evidence="5">Belongs to the TRAFAC class myosin-kinesin ATPase superfamily. Kinesin family.</text>
</comment>
<feature type="region of interest" description="Disordered" evidence="7">
    <location>
        <begin position="1"/>
        <end position="48"/>
    </location>
</feature>
<comment type="caution">
    <text evidence="9">The sequence shown here is derived from an EMBL/GenBank/DDBJ whole genome shotgun (WGS) entry which is preliminary data.</text>
</comment>
<sequence length="843" mass="94104">MESSTSPTPAGTCPYTVTVRRNPPRRARATPSTAIAAATPASCSSKPQNRRDIAPIRLEEILDDVVIHVPLLEVAPPIPQEEEVVSENLRVFLRIRPLEVVKTTSKNGNNGNRARIKGISPKKERTTKTDNALKKKSNTKKTETCLVVKDSRSVKLLPPASLQDSKRIKTQVYDGFNHVFESGSLQEEVYEKVMEPLVSDFLRGKSGMLAAMGSSGSGKTHTIFGCPREPGIVSLTLRRLYHHIDTNSSEFSRSYFISMFEIYSERGKGEKIFDLTSDGAELSLQQSAIKGLQEIMVSDITEAECAIARGMLKRATAMTNTNSQSSRSQCIINIRSFLKKIDDDKAEVRAKNAVLTIVDLAGAEREKRTGNQGARLLESNFINNTSMVFGLCLRSLLEHQKNPKKPLQKHFQNSLLTRYLRDYLEGKKRMTLILTVKPGEDDYLDTTYLLRQASPYMKIKFNDVEEPSHLLGQKRHIQALPRIEQSKRKKFRNKDASMIDEGDGVGDVHSVLQEEVILEQFQEPEPLEVSGSSPSHLKIKCNGCKFLKEEYCIELVKRDRNDQIMRNFSKALWDVLKQYKKKLEASENETHNLKESLQKEKFRISELEKELNDQKNCHSCCTQNSTGFSIPILCTDTNSDTVVCLQPEQCEPKNNYKVHTEASAPKLEVPECSNTSNLCDAVVCKSPKMSPQVHDEAFSPKSEVPECISTSNLCDVIVCKTTELSPQVHAETFAPEPEFPECSNTSNLCEAVVCKSPKMSLQGPKDEAKHRFSNAPSSVEKPRRRLGPPPSLLLKDISNLDLGDDNKPKGKGSRGGRKPVTTGKALTQGSISLLKLLGNYHNV</sequence>
<feature type="region of interest" description="Disordered" evidence="7">
    <location>
        <begin position="760"/>
        <end position="824"/>
    </location>
</feature>
<name>A0A9Q0K502_9MAGN</name>
<dbReference type="GO" id="GO:0007018">
    <property type="term" value="P:microtubule-based movement"/>
    <property type="evidence" value="ECO:0007669"/>
    <property type="project" value="InterPro"/>
</dbReference>
<feature type="coiled-coil region" evidence="6">
    <location>
        <begin position="576"/>
        <end position="617"/>
    </location>
</feature>
<evidence type="ECO:0000256" key="2">
    <source>
        <dbReference type="ARBA" id="ARBA00022741"/>
    </source>
</evidence>
<dbReference type="InterPro" id="IPR027640">
    <property type="entry name" value="Kinesin-like_fam"/>
</dbReference>
<keyword evidence="2 5" id="KW-0547">Nucleotide-binding</keyword>
<proteinExistence type="inferred from homology"/>
<dbReference type="SUPFAM" id="SSF52540">
    <property type="entry name" value="P-loop containing nucleoside triphosphate hydrolases"/>
    <property type="match status" value="1"/>
</dbReference>
<dbReference type="SMART" id="SM00129">
    <property type="entry name" value="KISc"/>
    <property type="match status" value="1"/>
</dbReference>
<dbReference type="Pfam" id="PF00225">
    <property type="entry name" value="Kinesin"/>
    <property type="match status" value="1"/>
</dbReference>
<reference evidence="9" key="1">
    <citation type="journal article" date="2023" name="Plant J.">
        <title>The genome of the king protea, Protea cynaroides.</title>
        <authorList>
            <person name="Chang J."/>
            <person name="Duong T.A."/>
            <person name="Schoeman C."/>
            <person name="Ma X."/>
            <person name="Roodt D."/>
            <person name="Barker N."/>
            <person name="Li Z."/>
            <person name="Van de Peer Y."/>
            <person name="Mizrachi E."/>
        </authorList>
    </citation>
    <scope>NUCLEOTIDE SEQUENCE</scope>
    <source>
        <tissue evidence="9">Young leaves</tissue>
    </source>
</reference>
<evidence type="ECO:0000313" key="9">
    <source>
        <dbReference type="EMBL" id="KAJ4964054.1"/>
    </source>
</evidence>
<evidence type="ECO:0000256" key="1">
    <source>
        <dbReference type="ARBA" id="ARBA00022701"/>
    </source>
</evidence>
<keyword evidence="3 5" id="KW-0067">ATP-binding</keyword>
<dbReference type="GO" id="GO:0003777">
    <property type="term" value="F:microtubule motor activity"/>
    <property type="evidence" value="ECO:0007669"/>
    <property type="project" value="InterPro"/>
</dbReference>
<keyword evidence="1" id="KW-0493">Microtubule</keyword>
<dbReference type="AlphaFoldDB" id="A0A9Q0K502"/>
<dbReference type="PRINTS" id="PR00380">
    <property type="entry name" value="KINESINHEAVY"/>
</dbReference>
<dbReference type="EMBL" id="JAMYWD010000008">
    <property type="protein sequence ID" value="KAJ4964054.1"/>
    <property type="molecule type" value="Genomic_DNA"/>
</dbReference>
<dbReference type="GO" id="GO:0005524">
    <property type="term" value="F:ATP binding"/>
    <property type="evidence" value="ECO:0007669"/>
    <property type="project" value="UniProtKB-UniRule"/>
</dbReference>
<dbReference type="PANTHER" id="PTHR24115:SF1008">
    <property type="entry name" value="KINESIN-LIKE PROTEIN SUBITO"/>
    <property type="match status" value="1"/>
</dbReference>
<feature type="compositionally biased region" description="Low complexity" evidence="7">
    <location>
        <begin position="29"/>
        <end position="41"/>
    </location>
</feature>
<dbReference type="Proteomes" id="UP001141806">
    <property type="component" value="Unassembled WGS sequence"/>
</dbReference>
<dbReference type="GO" id="GO:0005874">
    <property type="term" value="C:microtubule"/>
    <property type="evidence" value="ECO:0007669"/>
    <property type="project" value="UniProtKB-KW"/>
</dbReference>
<keyword evidence="4 5" id="KW-0505">Motor protein</keyword>
<evidence type="ECO:0000256" key="7">
    <source>
        <dbReference type="SAM" id="MobiDB-lite"/>
    </source>
</evidence>
<dbReference type="InterPro" id="IPR027417">
    <property type="entry name" value="P-loop_NTPase"/>
</dbReference>
<protein>
    <recommendedName>
        <fullName evidence="8">Kinesin motor domain-containing protein</fullName>
    </recommendedName>
</protein>
<keyword evidence="6" id="KW-0175">Coiled coil</keyword>
<evidence type="ECO:0000256" key="4">
    <source>
        <dbReference type="ARBA" id="ARBA00023175"/>
    </source>
</evidence>
<evidence type="ECO:0000259" key="8">
    <source>
        <dbReference type="PROSITE" id="PS50067"/>
    </source>
</evidence>
<dbReference type="InterPro" id="IPR036961">
    <property type="entry name" value="Kinesin_motor_dom_sf"/>
</dbReference>
<dbReference type="GO" id="GO:0016887">
    <property type="term" value="F:ATP hydrolysis activity"/>
    <property type="evidence" value="ECO:0007669"/>
    <property type="project" value="TreeGrafter"/>
</dbReference>
<dbReference type="PANTHER" id="PTHR24115">
    <property type="entry name" value="KINESIN-RELATED"/>
    <property type="match status" value="1"/>
</dbReference>
<keyword evidence="10" id="KW-1185">Reference proteome</keyword>
<gene>
    <name evidence="9" type="ORF">NE237_023993</name>
</gene>
<evidence type="ECO:0000256" key="6">
    <source>
        <dbReference type="SAM" id="Coils"/>
    </source>
</evidence>
<evidence type="ECO:0000256" key="3">
    <source>
        <dbReference type="ARBA" id="ARBA00022840"/>
    </source>
</evidence>
<feature type="binding site" evidence="5">
    <location>
        <begin position="213"/>
        <end position="220"/>
    </location>
    <ligand>
        <name>ATP</name>
        <dbReference type="ChEBI" id="CHEBI:30616"/>
    </ligand>
</feature>
<dbReference type="GO" id="GO:0005634">
    <property type="term" value="C:nucleus"/>
    <property type="evidence" value="ECO:0007669"/>
    <property type="project" value="TreeGrafter"/>
</dbReference>
<organism evidence="9 10">
    <name type="scientific">Protea cynaroides</name>
    <dbReference type="NCBI Taxonomy" id="273540"/>
    <lineage>
        <taxon>Eukaryota</taxon>
        <taxon>Viridiplantae</taxon>
        <taxon>Streptophyta</taxon>
        <taxon>Embryophyta</taxon>
        <taxon>Tracheophyta</taxon>
        <taxon>Spermatophyta</taxon>
        <taxon>Magnoliopsida</taxon>
        <taxon>Proteales</taxon>
        <taxon>Proteaceae</taxon>
        <taxon>Protea</taxon>
    </lineage>
</organism>
<feature type="domain" description="Kinesin motor" evidence="8">
    <location>
        <begin position="88"/>
        <end position="459"/>
    </location>
</feature>
<feature type="compositionally biased region" description="Basic and acidic residues" evidence="7">
    <location>
        <begin position="121"/>
        <end position="133"/>
    </location>
</feature>
<dbReference type="GO" id="GO:0008017">
    <property type="term" value="F:microtubule binding"/>
    <property type="evidence" value="ECO:0007669"/>
    <property type="project" value="InterPro"/>
</dbReference>
<dbReference type="GO" id="GO:0005871">
    <property type="term" value="C:kinesin complex"/>
    <property type="evidence" value="ECO:0007669"/>
    <property type="project" value="TreeGrafter"/>
</dbReference>
<dbReference type="InterPro" id="IPR001752">
    <property type="entry name" value="Kinesin_motor_dom"/>
</dbReference>